<sequence length="52" mass="5770">MGAYIPYYGTEFVLDVIASLGLVLFAGFEVLIKSGRPQDRKHAGEYHLLLIS</sequence>
<accession>A0A165WN25</accession>
<organism evidence="2">
    <name type="scientific">Daucus carota subsp. sativus</name>
    <name type="common">Carrot</name>
    <dbReference type="NCBI Taxonomy" id="79200"/>
    <lineage>
        <taxon>Eukaryota</taxon>
        <taxon>Viridiplantae</taxon>
        <taxon>Streptophyta</taxon>
        <taxon>Embryophyta</taxon>
        <taxon>Tracheophyta</taxon>
        <taxon>Spermatophyta</taxon>
        <taxon>Magnoliopsida</taxon>
        <taxon>eudicotyledons</taxon>
        <taxon>Gunneridae</taxon>
        <taxon>Pentapetalae</taxon>
        <taxon>asterids</taxon>
        <taxon>campanulids</taxon>
        <taxon>Apiales</taxon>
        <taxon>Apiaceae</taxon>
        <taxon>Apioideae</taxon>
        <taxon>Scandiceae</taxon>
        <taxon>Daucinae</taxon>
        <taxon>Daucus</taxon>
        <taxon>Daucus sect. Daucus</taxon>
    </lineage>
</organism>
<keyword evidence="1" id="KW-0472">Membrane</keyword>
<keyword evidence="1" id="KW-1133">Transmembrane helix</keyword>
<proteinExistence type="predicted"/>
<reference evidence="2" key="1">
    <citation type="journal article" date="2016" name="Nat. Genet.">
        <title>A high-quality carrot genome assembly provides new insights into carotenoid accumulation and asterid genome evolution.</title>
        <authorList>
            <person name="Iorizzo M."/>
            <person name="Ellison S."/>
            <person name="Senalik D."/>
            <person name="Zeng P."/>
            <person name="Satapoomin P."/>
            <person name="Huang J."/>
            <person name="Bowman M."/>
            <person name="Iovene M."/>
            <person name="Sanseverino W."/>
            <person name="Cavagnaro P."/>
            <person name="Yildiz M."/>
            <person name="Macko-Podgorni A."/>
            <person name="Moranska E."/>
            <person name="Grzebelus E."/>
            <person name="Grzebelus D."/>
            <person name="Ashrafi H."/>
            <person name="Zheng Z."/>
            <person name="Cheng S."/>
            <person name="Spooner D."/>
            <person name="Van Deynze A."/>
            <person name="Simon P."/>
        </authorList>
    </citation>
    <scope>NUCLEOTIDE SEQUENCE [LARGE SCALE GENOMIC DNA]</scope>
    <source>
        <tissue evidence="2">Leaf</tissue>
    </source>
</reference>
<feature type="transmembrane region" description="Helical" evidence="1">
    <location>
        <begin position="12"/>
        <end position="32"/>
    </location>
</feature>
<dbReference type="AlphaFoldDB" id="A0A165WN25"/>
<dbReference type="Gramene" id="KZM97524">
    <property type="protein sequence ID" value="KZM97524"/>
    <property type="gene ID" value="DCAR_015114"/>
</dbReference>
<keyword evidence="1" id="KW-0812">Transmembrane</keyword>
<gene>
    <name evidence="2" type="ORF">DCAR_015114</name>
</gene>
<dbReference type="EMBL" id="LNRQ01000004">
    <property type="protein sequence ID" value="KZM97524.1"/>
    <property type="molecule type" value="Genomic_DNA"/>
</dbReference>
<evidence type="ECO:0000256" key="1">
    <source>
        <dbReference type="SAM" id="Phobius"/>
    </source>
</evidence>
<protein>
    <submittedName>
        <fullName evidence="2">Uncharacterized protein</fullName>
    </submittedName>
</protein>
<name>A0A165WN25_DAUCS</name>
<evidence type="ECO:0000313" key="2">
    <source>
        <dbReference type="EMBL" id="KZM97524.1"/>
    </source>
</evidence>
<comment type="caution">
    <text evidence="2">The sequence shown here is derived from an EMBL/GenBank/DDBJ whole genome shotgun (WGS) entry which is preliminary data.</text>
</comment>